<dbReference type="InterPro" id="IPR016195">
    <property type="entry name" value="Pol/histidinol_Pase-like"/>
</dbReference>
<protein>
    <submittedName>
        <fullName evidence="2">PHP domain-containing protein</fullName>
    </submittedName>
</protein>
<reference evidence="2 3" key="1">
    <citation type="submission" date="2019-04" db="EMBL/GenBank/DDBJ databases">
        <title>Sphingomonas psychrotolerans sp. nov., isolated from soil in the Tianshan Mountains, Xinjiang, China.</title>
        <authorList>
            <person name="Luo Y."/>
            <person name="Sheng H."/>
        </authorList>
    </citation>
    <scope>NUCLEOTIDE SEQUENCE [LARGE SCALE GENOMIC DNA]</scope>
    <source>
        <strain evidence="2 3">KIS18-15</strain>
    </source>
</reference>
<dbReference type="OrthoDB" id="9804333at2"/>
<feature type="chain" id="PRO_5020477960" evidence="1">
    <location>
        <begin position="18"/>
        <end position="483"/>
    </location>
</feature>
<keyword evidence="1" id="KW-0732">Signal</keyword>
<accession>A0A4V3QXI6</accession>
<dbReference type="InterPro" id="IPR052018">
    <property type="entry name" value="PHP_domain"/>
</dbReference>
<proteinExistence type="predicted"/>
<dbReference type="CDD" id="cd07432">
    <property type="entry name" value="PHP_HisPPase"/>
    <property type="match status" value="1"/>
</dbReference>
<dbReference type="NCBIfam" id="NF038032">
    <property type="entry name" value="CehA_McbA_metalo"/>
    <property type="match status" value="1"/>
</dbReference>
<evidence type="ECO:0000256" key="1">
    <source>
        <dbReference type="SAM" id="SignalP"/>
    </source>
</evidence>
<name>A0A4V3QXI6_9SPHN</name>
<dbReference type="GO" id="GO:0004534">
    <property type="term" value="F:5'-3' RNA exonuclease activity"/>
    <property type="evidence" value="ECO:0007669"/>
    <property type="project" value="TreeGrafter"/>
</dbReference>
<dbReference type="SUPFAM" id="SSF89550">
    <property type="entry name" value="PHP domain-like"/>
    <property type="match status" value="1"/>
</dbReference>
<dbReference type="AlphaFoldDB" id="A0A4V3QXI6"/>
<comment type="caution">
    <text evidence="2">The sequence shown here is derived from an EMBL/GenBank/DDBJ whole genome shotgun (WGS) entry which is preliminary data.</text>
</comment>
<dbReference type="GO" id="GO:0035312">
    <property type="term" value="F:5'-3' DNA exonuclease activity"/>
    <property type="evidence" value="ECO:0007669"/>
    <property type="project" value="TreeGrafter"/>
</dbReference>
<sequence length="483" mass="50376">MLLPALLAALAPITAGAQEAAPDLVFTGAITGADHQHYKPVPFDVPKGVERITVTLSYDKASKTVVDLGLWDPVRFRGWSGGTRDRFTIAPSDASPGYLPGALPAGRWQVMLGVPNARAGSKAAYRVTVAFDRGAVRHASAAIADPPIDRNPGWYRGDLHMHDAHSDGSCASQSGRRVPCPLFRTVEAAAKAGLDFVAVTDHNTTAHFSGLRELQPFFDRLLLIPGAEITTFGGHANLIGPRGFVDFRIGSRAVPDVRALQRAAAASGGLLSLNHPALPSGEACMGCGWTWPDTDWSAVTAIEAVNANAAEGPLAGIGFWYARLNAGHRLTGIAGSDNHDPDAPSGKAPIGRPTTVVHAANLSTDAILAGIRAGNVFIDVRGGAKRLLEVEGAAGGRVAAMGGTLDAAPETLLRIHARGVAGATAELIANGKPAQTQPIDGDDARLVFRLGRPGCGWAAVNVRDGAGHPLLIGNPIYLRCRSK</sequence>
<gene>
    <name evidence="2" type="ORF">E5A74_04225</name>
</gene>
<evidence type="ECO:0000313" key="3">
    <source>
        <dbReference type="Proteomes" id="UP000309848"/>
    </source>
</evidence>
<dbReference type="EMBL" id="SRXU01000001">
    <property type="protein sequence ID" value="TGX46592.1"/>
    <property type="molecule type" value="Genomic_DNA"/>
</dbReference>
<organism evidence="2 3">
    <name type="scientific">Sphingomonas naasensis</name>
    <dbReference type="NCBI Taxonomy" id="1344951"/>
    <lineage>
        <taxon>Bacteria</taxon>
        <taxon>Pseudomonadati</taxon>
        <taxon>Pseudomonadota</taxon>
        <taxon>Alphaproteobacteria</taxon>
        <taxon>Sphingomonadales</taxon>
        <taxon>Sphingomonadaceae</taxon>
        <taxon>Sphingomonas</taxon>
    </lineage>
</organism>
<dbReference type="Gene3D" id="3.20.20.140">
    <property type="entry name" value="Metal-dependent hydrolases"/>
    <property type="match status" value="1"/>
</dbReference>
<dbReference type="PANTHER" id="PTHR42924">
    <property type="entry name" value="EXONUCLEASE"/>
    <property type="match status" value="1"/>
</dbReference>
<keyword evidence="3" id="KW-1185">Reference proteome</keyword>
<evidence type="ECO:0000313" key="2">
    <source>
        <dbReference type="EMBL" id="TGX46592.1"/>
    </source>
</evidence>
<dbReference type="PANTHER" id="PTHR42924:SF3">
    <property type="entry name" value="POLYMERASE_HISTIDINOL PHOSPHATASE N-TERMINAL DOMAIN-CONTAINING PROTEIN"/>
    <property type="match status" value="1"/>
</dbReference>
<feature type="signal peptide" evidence="1">
    <location>
        <begin position="1"/>
        <end position="17"/>
    </location>
</feature>
<dbReference type="Proteomes" id="UP000309848">
    <property type="component" value="Unassembled WGS sequence"/>
</dbReference>